<reference evidence="1 2" key="2">
    <citation type="submission" date="2009-02" db="EMBL/GenBank/DDBJ databases">
        <title>Draft genome sequence of Clostridium methylpentosum (DSM 5476).</title>
        <authorList>
            <person name="Sudarsanam P."/>
            <person name="Ley R."/>
            <person name="Guruge J."/>
            <person name="Turnbaugh P.J."/>
            <person name="Mahowald M."/>
            <person name="Liep D."/>
            <person name="Gordon J."/>
        </authorList>
    </citation>
    <scope>NUCLEOTIDE SEQUENCE [LARGE SCALE GENOMIC DNA]</scope>
    <source>
        <strain evidence="1 2">DSM 5476</strain>
    </source>
</reference>
<organism evidence="1 2">
    <name type="scientific">[Clostridium] methylpentosum DSM 5476</name>
    <dbReference type="NCBI Taxonomy" id="537013"/>
    <lineage>
        <taxon>Bacteria</taxon>
        <taxon>Bacillati</taxon>
        <taxon>Bacillota</taxon>
        <taxon>Clostridia</taxon>
        <taxon>Eubacteriales</taxon>
        <taxon>Oscillospiraceae</taxon>
        <taxon>Oscillospiraceae incertae sedis</taxon>
    </lineage>
</organism>
<protein>
    <submittedName>
        <fullName evidence="1">Uncharacterized protein</fullName>
    </submittedName>
</protein>
<reference evidence="1 2" key="1">
    <citation type="submission" date="2009-01" db="EMBL/GenBank/DDBJ databases">
        <authorList>
            <person name="Fulton L."/>
            <person name="Clifton S."/>
            <person name="Fulton B."/>
            <person name="Xu J."/>
            <person name="Minx P."/>
            <person name="Pepin K.H."/>
            <person name="Johnson M."/>
            <person name="Bhonagiri V."/>
            <person name="Nash W.E."/>
            <person name="Mardis E.R."/>
            <person name="Wilson R.K."/>
        </authorList>
    </citation>
    <scope>NUCLEOTIDE SEQUENCE [LARGE SCALE GENOMIC DNA]</scope>
    <source>
        <strain evidence="1 2">DSM 5476</strain>
    </source>
</reference>
<dbReference type="HOGENOM" id="CLU_3134146_0_0_9"/>
<proteinExistence type="predicted"/>
<accession>C0EAS7</accession>
<dbReference type="Proteomes" id="UP000003340">
    <property type="component" value="Unassembled WGS sequence"/>
</dbReference>
<evidence type="ECO:0000313" key="2">
    <source>
        <dbReference type="Proteomes" id="UP000003340"/>
    </source>
</evidence>
<dbReference type="EMBL" id="ACEC01000035">
    <property type="protein sequence ID" value="EEG31395.1"/>
    <property type="molecule type" value="Genomic_DNA"/>
</dbReference>
<evidence type="ECO:0000313" key="1">
    <source>
        <dbReference type="EMBL" id="EEG31395.1"/>
    </source>
</evidence>
<keyword evidence="2" id="KW-1185">Reference proteome</keyword>
<sequence>MSFISHDPLHVLSQLANPLLFYMKPFLFSLHRLPPFLNNGHSLWFSLDK</sequence>
<dbReference type="AlphaFoldDB" id="C0EAS7"/>
<name>C0EAS7_9FIRM</name>
<comment type="caution">
    <text evidence="1">The sequence shown here is derived from an EMBL/GenBank/DDBJ whole genome shotgun (WGS) entry which is preliminary data.</text>
</comment>
<gene>
    <name evidence="1" type="ORF">CLOSTMETH_00941</name>
</gene>